<dbReference type="PANTHER" id="PTHR43671:SF13">
    <property type="entry name" value="SERINE_THREONINE-PROTEIN KINASE NEK2"/>
    <property type="match status" value="1"/>
</dbReference>
<proteinExistence type="predicted"/>
<feature type="region of interest" description="Disordered" evidence="6">
    <location>
        <begin position="638"/>
        <end position="663"/>
    </location>
</feature>
<dbReference type="KEGG" id="hoh:Hoch_5979"/>
<dbReference type="SUPFAM" id="SSF52540">
    <property type="entry name" value="P-loop containing nucleoside triphosphate hydrolases"/>
    <property type="match status" value="1"/>
</dbReference>
<dbReference type="SUPFAM" id="SSF56112">
    <property type="entry name" value="Protein kinase-like (PK-like)"/>
    <property type="match status" value="1"/>
</dbReference>
<evidence type="ECO:0000256" key="6">
    <source>
        <dbReference type="SAM" id="MobiDB-lite"/>
    </source>
</evidence>
<feature type="compositionally biased region" description="Basic and acidic residues" evidence="6">
    <location>
        <begin position="648"/>
        <end position="663"/>
    </location>
</feature>
<evidence type="ECO:0000256" key="5">
    <source>
        <dbReference type="ARBA" id="ARBA00022840"/>
    </source>
</evidence>
<keyword evidence="8" id="KW-0723">Serine/threonine-protein kinase</keyword>
<dbReference type="SMART" id="SM00220">
    <property type="entry name" value="S_TKc"/>
    <property type="match status" value="1"/>
</dbReference>
<keyword evidence="4 8" id="KW-0418">Kinase</keyword>
<dbReference type="SUPFAM" id="SSF48452">
    <property type="entry name" value="TPR-like"/>
    <property type="match status" value="1"/>
</dbReference>
<dbReference type="Proteomes" id="UP000001880">
    <property type="component" value="Chromosome"/>
</dbReference>
<dbReference type="eggNOG" id="COG0515">
    <property type="taxonomic scope" value="Bacteria"/>
</dbReference>
<evidence type="ECO:0000256" key="4">
    <source>
        <dbReference type="ARBA" id="ARBA00022777"/>
    </source>
</evidence>
<dbReference type="GO" id="GO:0005524">
    <property type="term" value="F:ATP binding"/>
    <property type="evidence" value="ECO:0007669"/>
    <property type="project" value="UniProtKB-KW"/>
</dbReference>
<organism evidence="8 9">
    <name type="scientific">Haliangium ochraceum (strain DSM 14365 / JCM 11303 / SMP-2)</name>
    <dbReference type="NCBI Taxonomy" id="502025"/>
    <lineage>
        <taxon>Bacteria</taxon>
        <taxon>Pseudomonadati</taxon>
        <taxon>Myxococcota</taxon>
        <taxon>Polyangia</taxon>
        <taxon>Haliangiales</taxon>
        <taxon>Kofleriaceae</taxon>
        <taxon>Haliangium</taxon>
    </lineage>
</organism>
<reference evidence="8 9" key="1">
    <citation type="journal article" date="2010" name="Stand. Genomic Sci.">
        <title>Complete genome sequence of Haliangium ochraceum type strain (SMP-2).</title>
        <authorList>
            <consortium name="US DOE Joint Genome Institute (JGI-PGF)"/>
            <person name="Ivanova N."/>
            <person name="Daum C."/>
            <person name="Lang E."/>
            <person name="Abt B."/>
            <person name="Kopitz M."/>
            <person name="Saunders E."/>
            <person name="Lapidus A."/>
            <person name="Lucas S."/>
            <person name="Glavina Del Rio T."/>
            <person name="Nolan M."/>
            <person name="Tice H."/>
            <person name="Copeland A."/>
            <person name="Cheng J.F."/>
            <person name="Chen F."/>
            <person name="Bruce D."/>
            <person name="Goodwin L."/>
            <person name="Pitluck S."/>
            <person name="Mavromatis K."/>
            <person name="Pati A."/>
            <person name="Mikhailova N."/>
            <person name="Chen A."/>
            <person name="Palaniappan K."/>
            <person name="Land M."/>
            <person name="Hauser L."/>
            <person name="Chang Y.J."/>
            <person name="Jeffries C.D."/>
            <person name="Detter J.C."/>
            <person name="Brettin T."/>
            <person name="Rohde M."/>
            <person name="Goker M."/>
            <person name="Bristow J."/>
            <person name="Markowitz V."/>
            <person name="Eisen J.A."/>
            <person name="Hugenholtz P."/>
            <person name="Kyrpides N.C."/>
            <person name="Klenk H.P."/>
        </authorList>
    </citation>
    <scope>NUCLEOTIDE SEQUENCE [LARGE SCALE GENOMIC DNA]</scope>
    <source>
        <strain evidence="9">DSM 14365 / CIP 107738 / JCM 11303 / AJ 13395 / SMP-2</strain>
    </source>
</reference>
<keyword evidence="9" id="KW-1185">Reference proteome</keyword>
<dbReference type="InterPro" id="IPR008271">
    <property type="entry name" value="Ser/Thr_kinase_AS"/>
</dbReference>
<evidence type="ECO:0000256" key="2">
    <source>
        <dbReference type="ARBA" id="ARBA00022679"/>
    </source>
</evidence>
<dbReference type="STRING" id="502025.Hoch_5979"/>
<keyword evidence="5" id="KW-0067">ATP-binding</keyword>
<dbReference type="PROSITE" id="PS00108">
    <property type="entry name" value="PROTEIN_KINASE_ST"/>
    <property type="match status" value="1"/>
</dbReference>
<evidence type="ECO:0000313" key="8">
    <source>
        <dbReference type="EMBL" id="ACY18454.1"/>
    </source>
</evidence>
<dbReference type="CDD" id="cd14014">
    <property type="entry name" value="STKc_PknB_like"/>
    <property type="match status" value="1"/>
</dbReference>
<dbReference type="AlphaFoldDB" id="D0LJU7"/>
<dbReference type="Pfam" id="PF00069">
    <property type="entry name" value="Pkinase"/>
    <property type="match status" value="1"/>
</dbReference>
<dbReference type="EC" id="2.7.11.1" evidence="1"/>
<dbReference type="InterPro" id="IPR011009">
    <property type="entry name" value="Kinase-like_dom_sf"/>
</dbReference>
<dbReference type="PROSITE" id="PS50011">
    <property type="entry name" value="PROTEIN_KINASE_DOM"/>
    <property type="match status" value="1"/>
</dbReference>
<protein>
    <recommendedName>
        <fullName evidence="1">non-specific serine/threonine protein kinase</fullName>
        <ecNumber evidence="1">2.7.11.1</ecNumber>
    </recommendedName>
</protein>
<dbReference type="HOGENOM" id="CLU_271674_0_0_7"/>
<dbReference type="Gene3D" id="3.30.200.20">
    <property type="entry name" value="Phosphorylase Kinase, domain 1"/>
    <property type="match status" value="1"/>
</dbReference>
<dbReference type="PANTHER" id="PTHR43671">
    <property type="entry name" value="SERINE/THREONINE-PROTEIN KINASE NEK"/>
    <property type="match status" value="1"/>
</dbReference>
<keyword evidence="2" id="KW-0808">Transferase</keyword>
<name>D0LJU7_HALO1</name>
<keyword evidence="3" id="KW-0547">Nucleotide-binding</keyword>
<sequence length="1214" mass="131188">MDAGTDISALIGTVVAKRFRIDSLLGAGAMGVVFRAVLLPAEGAADSALTASDDSAIALKIVLPDRSQQRAVPRLLRGARLAAQFRHPHVVETLSHGRLGKGNAGYYVAMELVEGVPLSRLAATELSVGALCTLMCQVLDALAFMHAHNVLHRDIKPENILVTRADDGSLQCKISDFGIAAETVTDATYLTQPGTVIGTPIYMAPEQMQGRGRDTPALDLYPVGVILYELISGKLPFSGSSLTSLMAKLSEDPPRPQPRAGQELPEELVAAIMRLLARDPGQRYPFAADAGTTLARFATPATLPEDEWRALVDWDQDQRRDLELPEGWSASADSLAAGTGEPLAEGELGGMPLIGRDEVLDELDDMAHQAEQQHIVSAALLCAGVGMGKSTLLRAITARLASCARFQPLRTSFHAATSTSDALRQALDGALGTTGRSRAHVDHAIADLQRRTGVEDHDELAALGAFLRPAPGDQSTQGEVFALMHRGLRRLAGVRPVLLLLDDLSSGGADAASFLDYLLFQTNYEPFPMFIVGTLDDGCKNPRFRGALERSTRFDSATRRIFRLGPLDESTLAGALRQHLGLGPTSAHRIARQSAGNPLYAMLMARAQRDQDSADNAATSSSERRAAMDVALGATAAAPPMLAAGSGDSRRRPGTESETAERLPRALREILSVNLERQLARSGDPDRFRALLEAVAVLGATVDASLLSAYLSADAPRPQLDDELDRCIDLELLEWSEVGGAEFLSFRPAVRREVVLAGLNPRRARRLHRQAIDVRPRWAGPRVGAEAGALGEHCEAVGQLGEAVEWWLRGQSHEREGGDHLLSVEWGRRALAAMERDDPRYGPCAIALGRTLLDAGELERAAEVLRPVAYGSDTDLAMKAGDVLGDVYENSGDSAAWRALIEALSEREDQASPDARRYLFVARSMWNAYHGCRKRARSDAETALADAAPGEQTQRAAQRLAFVEAATGNYERAEEIARRAVEASGERSDLRTRSVRLLGIVLASVGRTEEALALQREVLALCRRSGLLARIPMAMIDIGTVLVALGQLDEGLAELRAAERTATELGLASAQRTARFRALACEFLRGDVDSGLARLRAEFEHAARAGWSMPKFYNNLLLAWAHAYDGDLLGSLEVLNSLRSADEYPAFLIEALVVRDLTDRLLQLVSSGEIALDDEQRRQSATLIDGMVRYLERMPIAALPPRAQVAREQLAYSA</sequence>
<dbReference type="EMBL" id="CP001804">
    <property type="protein sequence ID" value="ACY18454.1"/>
    <property type="molecule type" value="Genomic_DNA"/>
</dbReference>
<dbReference type="InterPro" id="IPR011990">
    <property type="entry name" value="TPR-like_helical_dom_sf"/>
</dbReference>
<dbReference type="Gene3D" id="1.10.510.10">
    <property type="entry name" value="Transferase(Phosphotransferase) domain 1"/>
    <property type="match status" value="1"/>
</dbReference>
<evidence type="ECO:0000256" key="3">
    <source>
        <dbReference type="ARBA" id="ARBA00022741"/>
    </source>
</evidence>
<feature type="domain" description="Protein kinase" evidence="7">
    <location>
        <begin position="19"/>
        <end position="297"/>
    </location>
</feature>
<gene>
    <name evidence="8" type="ordered locus">Hoch_5979</name>
</gene>
<evidence type="ECO:0000259" key="7">
    <source>
        <dbReference type="PROSITE" id="PS50011"/>
    </source>
</evidence>
<evidence type="ECO:0000313" key="9">
    <source>
        <dbReference type="Proteomes" id="UP000001880"/>
    </source>
</evidence>
<dbReference type="InterPro" id="IPR000719">
    <property type="entry name" value="Prot_kinase_dom"/>
</dbReference>
<accession>D0LJU7</accession>
<dbReference type="GO" id="GO:0004674">
    <property type="term" value="F:protein serine/threonine kinase activity"/>
    <property type="evidence" value="ECO:0007669"/>
    <property type="project" value="UniProtKB-KW"/>
</dbReference>
<dbReference type="InterPro" id="IPR050660">
    <property type="entry name" value="NEK_Ser/Thr_kinase"/>
</dbReference>
<dbReference type="Gene3D" id="1.25.40.10">
    <property type="entry name" value="Tetratricopeptide repeat domain"/>
    <property type="match status" value="2"/>
</dbReference>
<evidence type="ECO:0000256" key="1">
    <source>
        <dbReference type="ARBA" id="ARBA00012513"/>
    </source>
</evidence>
<dbReference type="Pfam" id="PF13424">
    <property type="entry name" value="TPR_12"/>
    <property type="match status" value="1"/>
</dbReference>
<dbReference type="eggNOG" id="COG0457">
    <property type="taxonomic scope" value="Bacteria"/>
</dbReference>
<dbReference type="InterPro" id="IPR027417">
    <property type="entry name" value="P-loop_NTPase"/>
</dbReference>